<sequence>MLHIASRLLGLPVYTRHGTHLGTVHDVGLDTSSHRVDSLYITGTDPRLVPDSASIQVPFRWVQDLDDIVVLRYFPEPLELETPEEAEIEFEE</sequence>
<dbReference type="SUPFAM" id="SSF50346">
    <property type="entry name" value="PRC-barrel domain"/>
    <property type="match status" value="1"/>
</dbReference>
<protein>
    <recommendedName>
        <fullName evidence="1">PRC-barrel domain-containing protein</fullName>
    </recommendedName>
</protein>
<accession>A0A381TQ54</accession>
<dbReference type="AlphaFoldDB" id="A0A381TQ54"/>
<reference evidence="2" key="1">
    <citation type="submission" date="2018-05" db="EMBL/GenBank/DDBJ databases">
        <authorList>
            <person name="Lanie J.A."/>
            <person name="Ng W.-L."/>
            <person name="Kazmierczak K.M."/>
            <person name="Andrzejewski T.M."/>
            <person name="Davidsen T.M."/>
            <person name="Wayne K.J."/>
            <person name="Tettelin H."/>
            <person name="Glass J.I."/>
            <person name="Rusch D."/>
            <person name="Podicherti R."/>
            <person name="Tsui H.-C.T."/>
            <person name="Winkler M.E."/>
        </authorList>
    </citation>
    <scope>NUCLEOTIDE SEQUENCE</scope>
</reference>
<evidence type="ECO:0000259" key="1">
    <source>
        <dbReference type="Pfam" id="PF05239"/>
    </source>
</evidence>
<proteinExistence type="predicted"/>
<dbReference type="Gene3D" id="2.30.30.240">
    <property type="entry name" value="PRC-barrel domain"/>
    <property type="match status" value="1"/>
</dbReference>
<dbReference type="Pfam" id="PF05239">
    <property type="entry name" value="PRC"/>
    <property type="match status" value="1"/>
</dbReference>
<name>A0A381TQ54_9ZZZZ</name>
<dbReference type="InterPro" id="IPR027275">
    <property type="entry name" value="PRC-brl_dom"/>
</dbReference>
<gene>
    <name evidence="2" type="ORF">METZ01_LOCUS69811</name>
</gene>
<dbReference type="InterPro" id="IPR011033">
    <property type="entry name" value="PRC_barrel-like_sf"/>
</dbReference>
<evidence type="ECO:0000313" key="2">
    <source>
        <dbReference type="EMBL" id="SVA16957.1"/>
    </source>
</evidence>
<dbReference type="EMBL" id="UINC01004802">
    <property type="protein sequence ID" value="SVA16957.1"/>
    <property type="molecule type" value="Genomic_DNA"/>
</dbReference>
<organism evidence="2">
    <name type="scientific">marine metagenome</name>
    <dbReference type="NCBI Taxonomy" id="408172"/>
    <lineage>
        <taxon>unclassified sequences</taxon>
        <taxon>metagenomes</taxon>
        <taxon>ecological metagenomes</taxon>
    </lineage>
</organism>
<feature type="domain" description="PRC-barrel" evidence="1">
    <location>
        <begin position="5"/>
        <end position="73"/>
    </location>
</feature>